<feature type="domain" description="Major facilitator superfamily (MFS) profile" evidence="7">
    <location>
        <begin position="9"/>
        <end position="381"/>
    </location>
</feature>
<dbReference type="Proteomes" id="UP000019062">
    <property type="component" value="Unassembled WGS sequence"/>
</dbReference>
<keyword evidence="4 6" id="KW-1133">Transmembrane helix</keyword>
<dbReference type="RefSeq" id="WP_038184821.1">
    <property type="nucleotide sequence ID" value="NZ_ASQA01000018.1"/>
</dbReference>
<feature type="transmembrane region" description="Helical" evidence="6">
    <location>
        <begin position="202"/>
        <end position="226"/>
    </location>
</feature>
<sequence length="397" mass="43332">MNRRHAGMIIGGILFLVVAMGISRFALTPILPFMRQDVGLSVETAGMLASANYVGYFIGALWAGFITRHPKGILGWCAFINVLSVFGMGLLDSLWIWLILRLIAGITGGLMFVLTSSMLMDYLAGHLLTKWSGYIFSGIGLGIALSGIFVPILESAFSWQGAWIGLGMLSVLFVLTTMLLWRKLTAHEQDKKAVVSEKVWKGFMPWMALAYGLEGLGYIVTGTFLVDIIHEIPNLREYASYSWVVVGIGAIPSAPLWIMLMSKYSPVRIISIAYILQVIGILLPIVSPTIFGVMTSAFLFGMTFVGIVTMTTSYARQLFPAKSASVVSALTTLYALGQIIGPLIAGKLAAYYKSYNVALIFAGSVVAIALCLMLFGRWRTTEKEVPESYMALKNIAK</sequence>
<feature type="transmembrane region" description="Helical" evidence="6">
    <location>
        <begin position="131"/>
        <end position="153"/>
    </location>
</feature>
<dbReference type="InterPro" id="IPR020846">
    <property type="entry name" value="MFS_dom"/>
</dbReference>
<dbReference type="AlphaFoldDB" id="W4EZ24"/>
<feature type="transmembrane region" description="Helical" evidence="6">
    <location>
        <begin position="47"/>
        <end position="66"/>
    </location>
</feature>
<dbReference type="eggNOG" id="COG2814">
    <property type="taxonomic scope" value="Bacteria"/>
</dbReference>
<accession>W4EZ24</accession>
<reference evidence="8 9" key="1">
    <citation type="journal article" date="2014" name="BMC Genomics">
        <title>Genomic comparison of sporeforming bacilli isolated from milk.</title>
        <authorList>
            <person name="Moreno Switt A.I."/>
            <person name="Andrus A.D."/>
            <person name="Ranieri M.L."/>
            <person name="Orsi R.H."/>
            <person name="Ivy R."/>
            <person name="den Bakker H.C."/>
            <person name="Martin N.H."/>
            <person name="Wiedmann M."/>
            <person name="Boor K.J."/>
        </authorList>
    </citation>
    <scope>NUCLEOTIDE SEQUENCE [LARGE SCALE GENOMIC DNA]</scope>
    <source>
        <strain evidence="8 9">FSL R5-213</strain>
    </source>
</reference>
<keyword evidence="2" id="KW-0813">Transport</keyword>
<evidence type="ECO:0000259" key="7">
    <source>
        <dbReference type="PROSITE" id="PS50850"/>
    </source>
</evidence>
<evidence type="ECO:0000256" key="2">
    <source>
        <dbReference type="ARBA" id="ARBA00022448"/>
    </source>
</evidence>
<dbReference type="PATRIC" id="fig|1227360.4.peg.2351"/>
<evidence type="ECO:0000313" key="9">
    <source>
        <dbReference type="Proteomes" id="UP000019062"/>
    </source>
</evidence>
<feature type="transmembrane region" description="Helical" evidence="6">
    <location>
        <begin position="327"/>
        <end position="345"/>
    </location>
</feature>
<organism evidence="8 9">
    <name type="scientific">Viridibacillus arenosi FSL R5-213</name>
    <dbReference type="NCBI Taxonomy" id="1227360"/>
    <lineage>
        <taxon>Bacteria</taxon>
        <taxon>Bacillati</taxon>
        <taxon>Bacillota</taxon>
        <taxon>Bacilli</taxon>
        <taxon>Bacillales</taxon>
        <taxon>Caryophanaceae</taxon>
        <taxon>Viridibacillus</taxon>
    </lineage>
</organism>
<feature type="transmembrane region" description="Helical" evidence="6">
    <location>
        <begin position="357"/>
        <end position="375"/>
    </location>
</feature>
<dbReference type="PANTHER" id="PTHR23537">
    <property type="match status" value="1"/>
</dbReference>
<feature type="transmembrane region" description="Helical" evidence="6">
    <location>
        <begin position="238"/>
        <end position="260"/>
    </location>
</feature>
<dbReference type="InterPro" id="IPR010645">
    <property type="entry name" value="MFS_4"/>
</dbReference>
<proteinExistence type="predicted"/>
<comment type="subcellular location">
    <subcellularLocation>
        <location evidence="1">Cell membrane</location>
        <topology evidence="1">Multi-pass membrane protein</topology>
    </subcellularLocation>
</comment>
<dbReference type="EMBL" id="ASQA01000018">
    <property type="protein sequence ID" value="ETT85322.1"/>
    <property type="molecule type" value="Genomic_DNA"/>
</dbReference>
<comment type="caution">
    <text evidence="8">The sequence shown here is derived from an EMBL/GenBank/DDBJ whole genome shotgun (WGS) entry which is preliminary data.</text>
</comment>
<evidence type="ECO:0000313" key="8">
    <source>
        <dbReference type="EMBL" id="ETT85322.1"/>
    </source>
</evidence>
<evidence type="ECO:0000256" key="6">
    <source>
        <dbReference type="SAM" id="Phobius"/>
    </source>
</evidence>
<name>W4EZ24_9BACL</name>
<evidence type="ECO:0000256" key="4">
    <source>
        <dbReference type="ARBA" id="ARBA00022989"/>
    </source>
</evidence>
<dbReference type="InterPro" id="IPR036259">
    <property type="entry name" value="MFS_trans_sf"/>
</dbReference>
<evidence type="ECO:0000256" key="1">
    <source>
        <dbReference type="ARBA" id="ARBA00004651"/>
    </source>
</evidence>
<feature type="transmembrane region" description="Helical" evidence="6">
    <location>
        <begin position="7"/>
        <end position="27"/>
    </location>
</feature>
<dbReference type="Gene3D" id="1.20.1250.20">
    <property type="entry name" value="MFS general substrate transporter like domains"/>
    <property type="match status" value="1"/>
</dbReference>
<feature type="transmembrane region" description="Helical" evidence="6">
    <location>
        <begin position="297"/>
        <end position="315"/>
    </location>
</feature>
<protein>
    <recommendedName>
        <fullName evidence="7">Major facilitator superfamily (MFS) profile domain-containing protein</fullName>
    </recommendedName>
</protein>
<gene>
    <name evidence="8" type="ORF">C176_11514</name>
</gene>
<feature type="transmembrane region" description="Helical" evidence="6">
    <location>
        <begin position="272"/>
        <end position="291"/>
    </location>
</feature>
<keyword evidence="3 6" id="KW-0812">Transmembrane</keyword>
<dbReference type="Pfam" id="PF06779">
    <property type="entry name" value="MFS_4"/>
    <property type="match status" value="1"/>
</dbReference>
<feature type="transmembrane region" description="Helical" evidence="6">
    <location>
        <begin position="97"/>
        <end position="119"/>
    </location>
</feature>
<feature type="transmembrane region" description="Helical" evidence="6">
    <location>
        <begin position="159"/>
        <end position="181"/>
    </location>
</feature>
<dbReference type="PROSITE" id="PS50850">
    <property type="entry name" value="MFS"/>
    <property type="match status" value="1"/>
</dbReference>
<evidence type="ECO:0000256" key="3">
    <source>
        <dbReference type="ARBA" id="ARBA00022692"/>
    </source>
</evidence>
<evidence type="ECO:0000256" key="5">
    <source>
        <dbReference type="ARBA" id="ARBA00023136"/>
    </source>
</evidence>
<dbReference type="SUPFAM" id="SSF103473">
    <property type="entry name" value="MFS general substrate transporter"/>
    <property type="match status" value="1"/>
</dbReference>
<feature type="transmembrane region" description="Helical" evidence="6">
    <location>
        <begin position="73"/>
        <end position="91"/>
    </location>
</feature>
<keyword evidence="9" id="KW-1185">Reference proteome</keyword>
<dbReference type="PANTHER" id="PTHR23537:SF1">
    <property type="entry name" value="SUGAR TRANSPORTER"/>
    <property type="match status" value="1"/>
</dbReference>
<keyword evidence="5 6" id="KW-0472">Membrane</keyword>
<dbReference type="GO" id="GO:0005886">
    <property type="term" value="C:plasma membrane"/>
    <property type="evidence" value="ECO:0007669"/>
    <property type="project" value="UniProtKB-SubCell"/>
</dbReference>
<dbReference type="GO" id="GO:0022857">
    <property type="term" value="F:transmembrane transporter activity"/>
    <property type="evidence" value="ECO:0007669"/>
    <property type="project" value="InterPro"/>
</dbReference>